<dbReference type="GO" id="GO:0005829">
    <property type="term" value="C:cytosol"/>
    <property type="evidence" value="ECO:0007669"/>
    <property type="project" value="TreeGrafter"/>
</dbReference>
<dbReference type="PANTHER" id="PTHR33777:SF1">
    <property type="entry name" value="UPF0045 PROTEIN ECM15"/>
    <property type="match status" value="1"/>
</dbReference>
<name>A0A7X6DLA7_9BACT</name>
<dbReference type="InterPro" id="IPR029756">
    <property type="entry name" value="MTH1187/YkoF-like"/>
</dbReference>
<dbReference type="AlphaFoldDB" id="A0A7X6DLA7"/>
<organism evidence="3 4">
    <name type="scientific">Candidatus Manganitrophus noduliformans</name>
    <dbReference type="NCBI Taxonomy" id="2606439"/>
    <lineage>
        <taxon>Bacteria</taxon>
        <taxon>Pseudomonadati</taxon>
        <taxon>Nitrospirota</taxon>
        <taxon>Nitrospiria</taxon>
        <taxon>Candidatus Troglogloeales</taxon>
        <taxon>Candidatus Manganitrophaceae</taxon>
        <taxon>Candidatus Manganitrophus</taxon>
    </lineage>
</organism>
<evidence type="ECO:0000259" key="2">
    <source>
        <dbReference type="Pfam" id="PF01910"/>
    </source>
</evidence>
<evidence type="ECO:0000313" key="3">
    <source>
        <dbReference type="EMBL" id="NKE69297.1"/>
    </source>
</evidence>
<dbReference type="Proteomes" id="UP000534783">
    <property type="component" value="Unassembled WGS sequence"/>
</dbReference>
<protein>
    <submittedName>
        <fullName evidence="3">MTH1187 family thiamine-binding protein</fullName>
    </submittedName>
</protein>
<dbReference type="RefSeq" id="WP_168057610.1">
    <property type="nucleotide sequence ID" value="NZ_VTOW01000001.1"/>
</dbReference>
<dbReference type="SUPFAM" id="SSF89957">
    <property type="entry name" value="MTH1187/YkoF-like"/>
    <property type="match status" value="1"/>
</dbReference>
<proteinExistence type="inferred from homology"/>
<dbReference type="NCBIfam" id="TIGR00106">
    <property type="entry name" value="MTH1187 family thiamine-binding protein"/>
    <property type="match status" value="1"/>
</dbReference>
<dbReference type="Pfam" id="PF01910">
    <property type="entry name" value="Thiamine_BP"/>
    <property type="match status" value="1"/>
</dbReference>
<accession>A0A7X6DLA7</accession>
<dbReference type="InterPro" id="IPR051614">
    <property type="entry name" value="UPF0045_domain"/>
</dbReference>
<evidence type="ECO:0000256" key="1">
    <source>
        <dbReference type="ARBA" id="ARBA00010272"/>
    </source>
</evidence>
<keyword evidence="4" id="KW-1185">Reference proteome</keyword>
<gene>
    <name evidence="3" type="ORF">MNODULE_00830</name>
</gene>
<dbReference type="InterPro" id="IPR002767">
    <property type="entry name" value="Thiamine_BP"/>
</dbReference>
<comment type="similarity">
    <text evidence="1">Belongs to the UPF0045 family.</text>
</comment>
<comment type="caution">
    <text evidence="3">The sequence shown here is derived from an EMBL/GenBank/DDBJ whole genome shotgun (WGS) entry which is preliminary data.</text>
</comment>
<feature type="domain" description="Thiamine-binding protein" evidence="2">
    <location>
        <begin position="5"/>
        <end position="95"/>
    </location>
</feature>
<sequence>MALLEISIVPIGTDSPSIGDYVAEVVKVCDQHGLKYNLTDMGTIIEGDADTIFSAAKMLHELPFNRGISRVLTHLTIDDRRDKAIHLEDEVKAVQDRLTQKAA</sequence>
<dbReference type="PANTHER" id="PTHR33777">
    <property type="entry name" value="UPF0045 PROTEIN ECM15"/>
    <property type="match status" value="1"/>
</dbReference>
<evidence type="ECO:0000313" key="4">
    <source>
        <dbReference type="Proteomes" id="UP000534783"/>
    </source>
</evidence>
<dbReference type="EMBL" id="VTOW01000001">
    <property type="protein sequence ID" value="NKE69297.1"/>
    <property type="molecule type" value="Genomic_DNA"/>
</dbReference>
<reference evidence="3 4" key="1">
    <citation type="journal article" date="2020" name="Nature">
        <title>Bacterial chemolithoautotrophy via manganese oxidation.</title>
        <authorList>
            <person name="Yu H."/>
            <person name="Leadbetter J.R."/>
        </authorList>
    </citation>
    <scope>NUCLEOTIDE SEQUENCE [LARGE SCALE GENOMIC DNA]</scope>
    <source>
        <strain evidence="3 4">Mn-1</strain>
    </source>
</reference>
<dbReference type="Gene3D" id="3.30.70.930">
    <property type="match status" value="1"/>
</dbReference>